<proteinExistence type="predicted"/>
<protein>
    <recommendedName>
        <fullName evidence="3">ZP domain-containing protein</fullName>
    </recommendedName>
</protein>
<keyword evidence="2" id="KW-1185">Reference proteome</keyword>
<gene>
    <name evidence="1" type="ORF">CEXT_195591</name>
</gene>
<evidence type="ECO:0000313" key="2">
    <source>
        <dbReference type="Proteomes" id="UP001054945"/>
    </source>
</evidence>
<dbReference type="EMBL" id="BPLR01005262">
    <property type="protein sequence ID" value="GIY01107.1"/>
    <property type="molecule type" value="Genomic_DNA"/>
</dbReference>
<organism evidence="1 2">
    <name type="scientific">Caerostris extrusa</name>
    <name type="common">Bark spider</name>
    <name type="synonym">Caerostris bankana</name>
    <dbReference type="NCBI Taxonomy" id="172846"/>
    <lineage>
        <taxon>Eukaryota</taxon>
        <taxon>Metazoa</taxon>
        <taxon>Ecdysozoa</taxon>
        <taxon>Arthropoda</taxon>
        <taxon>Chelicerata</taxon>
        <taxon>Arachnida</taxon>
        <taxon>Araneae</taxon>
        <taxon>Araneomorphae</taxon>
        <taxon>Entelegynae</taxon>
        <taxon>Araneoidea</taxon>
        <taxon>Araneidae</taxon>
        <taxon>Caerostris</taxon>
    </lineage>
</organism>
<name>A0AAV4PY87_CAEEX</name>
<comment type="caution">
    <text evidence="1">The sequence shown here is derived from an EMBL/GenBank/DDBJ whole genome shotgun (WGS) entry which is preliminary data.</text>
</comment>
<accession>A0AAV4PY87</accession>
<sequence length="127" mass="14410">MNREHGVTVSNITYCCTRAELDGCCGATVTTPALPERSLPEDQKLPFGCRMTLVPNRTTRKDGEFHVDLVMCSYATIECKASKITVLPKYPRLAETTVTVPQDEPDLDARRHDMNVKMYNKTRKRIF</sequence>
<evidence type="ECO:0000313" key="1">
    <source>
        <dbReference type="EMBL" id="GIY01107.1"/>
    </source>
</evidence>
<evidence type="ECO:0008006" key="3">
    <source>
        <dbReference type="Google" id="ProtNLM"/>
    </source>
</evidence>
<reference evidence="1 2" key="1">
    <citation type="submission" date="2021-06" db="EMBL/GenBank/DDBJ databases">
        <title>Caerostris extrusa draft genome.</title>
        <authorList>
            <person name="Kono N."/>
            <person name="Arakawa K."/>
        </authorList>
    </citation>
    <scope>NUCLEOTIDE SEQUENCE [LARGE SCALE GENOMIC DNA]</scope>
</reference>
<dbReference type="AlphaFoldDB" id="A0AAV4PY87"/>
<dbReference type="Proteomes" id="UP001054945">
    <property type="component" value="Unassembled WGS sequence"/>
</dbReference>